<dbReference type="InterPro" id="IPR013043">
    <property type="entry name" value="DUF1595"/>
</dbReference>
<dbReference type="InterPro" id="IPR003610">
    <property type="entry name" value="CBM5/12"/>
</dbReference>
<dbReference type="Pfam" id="PF07637">
    <property type="entry name" value="PSD5"/>
    <property type="match status" value="1"/>
</dbReference>
<dbReference type="InterPro" id="IPR011042">
    <property type="entry name" value="6-blade_b-propeller_TolB-like"/>
</dbReference>
<dbReference type="PROSITE" id="PS51257">
    <property type="entry name" value="PROKAR_LIPOPROTEIN"/>
    <property type="match status" value="1"/>
</dbReference>
<evidence type="ECO:0000259" key="1">
    <source>
        <dbReference type="SMART" id="SM00495"/>
    </source>
</evidence>
<dbReference type="Proteomes" id="UP001305421">
    <property type="component" value="Chromosome"/>
</dbReference>
<gene>
    <name evidence="2" type="ORF">PDM28_12415</name>
</gene>
<proteinExistence type="predicted"/>
<protein>
    <submittedName>
        <fullName evidence="2">DUF1595 domain-containing protein</fullName>
    </submittedName>
</protein>
<sequence length="1078" mass="117546">MKAGIAVVALMMALALGGCRREEDGSGSVRMACDDPQWAADSGYAIGDTVQNLGQRYQCFKAAGWCNQAAYEPNGVSGGPWEETWEHLGACMGPDPDPDPQGNRITLELPSNIEYGSGEATGEITGKLQCGEDVHPIQGSWGRTVAIEELKQCNYVLILDSNSTGASMDTGRILRITEPSGQNVIFKPRFRRLPDVTRLKGLPGIKVELFASGLDQPRQMALNDAGTVVYVGSSAIPHWADVPVGEGSTANRRAQVLYALELNAQKTGTSATYVIGTGLEEPHGVAYRNGTLYYATSGSLRRIDDIDSKYRTGALIGTEVWKFPADDTAFPMPDVPPWRWYHQKHSLHFNTFDPTDEWIYTDVGIPCNVCITTKDTRYGTILRVNPATGASEVLARGIRNAVGMDWQPATGTVWSGDNNRDGYDNPDELNVFNMMRAPRHYGAPYVFGRDTVGITDSEWERREELDALRIPQGAILSDKAPSDINTLHFSPPAFDFGSNFAPLGIRFWKTYAPQRGRQYLLAAVHSKGSDERPGMNITVFTLEGDTVEASIPLVQGWRGTGPTTPSGCMQENGCIGSPVEFLPMPDGSLLVSDDISGNIYRLTYVTDGLPATTLTLRAPAAPSADVAGQQVVGFLTGPDGDRRDFGLAWGKRLVLTGLPHGDYKVEWKPFDEWVPEQREMQATLGAGAPDAEVAAAYIERPEVNVELTLQAPAKPAGALAETWQVQLRKGNQGWVPVDVAWGGEAKVALEYGDYVVHYPYTETAYPEPMRERIQVDYDTAPMTRTTAYTVVEDLGKQVLLDDPNGCVGCHSATSWNDPVKAMRWVENVDALKEKIIGMSTNMTANGTHCDGICASEISDYLMNTVWREYSNPGPQAGPRQLRMLARTEYANAVHDVLGVTVDPEDLPDNKADGPDFIYPVEAIASTFTAEDVRKYYDTSLKVGGAIDEAALATRFGSTAADFVANLGRELFRRPLSATEKTRYETVYGEPEGGARGVALAMLASPYFLYRSEMGTKDADDALFTLTPYERATALSFTLLGTTPDAALLDKAGNGELETAPQVQAVIDSMWPTRDRRSS</sequence>
<dbReference type="Gene3D" id="2.120.10.30">
    <property type="entry name" value="TolB, C-terminal domain"/>
    <property type="match status" value="1"/>
</dbReference>
<name>A0ABY9Y9K6_9GAMM</name>
<dbReference type="InterPro" id="IPR011041">
    <property type="entry name" value="Quinoprot_gluc/sorb_DH_b-prop"/>
</dbReference>
<organism evidence="2 3">
    <name type="scientific">Stenotrophomonas aracearum</name>
    <dbReference type="NCBI Taxonomy" id="3003272"/>
    <lineage>
        <taxon>Bacteria</taxon>
        <taxon>Pseudomonadati</taxon>
        <taxon>Pseudomonadota</taxon>
        <taxon>Gammaproteobacteria</taxon>
        <taxon>Lysobacterales</taxon>
        <taxon>Lysobacteraceae</taxon>
        <taxon>Stenotrophomonas</taxon>
    </lineage>
</organism>
<dbReference type="InterPro" id="IPR013042">
    <property type="entry name" value="DUF1592"/>
</dbReference>
<dbReference type="PANTHER" id="PTHR33546:SF1">
    <property type="entry name" value="LARGE, MULTIFUNCTIONAL SECRETED PROTEIN"/>
    <property type="match status" value="1"/>
</dbReference>
<dbReference type="PANTHER" id="PTHR33546">
    <property type="entry name" value="LARGE, MULTIFUNCTIONAL SECRETED PROTEIN-RELATED"/>
    <property type="match status" value="1"/>
</dbReference>
<keyword evidence="3" id="KW-1185">Reference proteome</keyword>
<reference evidence="2 3" key="1">
    <citation type="submission" date="2022-12" db="EMBL/GenBank/DDBJ databases">
        <title>Two new species, Stenotrophomonas aracearum and Stenotrophomonas oahuensis, isolated from Anthurium (Araceae family) in Hawaii.</title>
        <authorList>
            <person name="Chunag S.C."/>
            <person name="Dobhal S."/>
            <person name="Alvarez A."/>
            <person name="Arif M."/>
        </authorList>
    </citation>
    <scope>NUCLEOTIDE SEQUENCE [LARGE SCALE GENOMIC DNA]</scope>
    <source>
        <strain evidence="2 3">A5588</strain>
    </source>
</reference>
<dbReference type="EMBL" id="CP115543">
    <property type="protein sequence ID" value="WNH47496.1"/>
    <property type="molecule type" value="Genomic_DNA"/>
</dbReference>
<dbReference type="SMART" id="SM00495">
    <property type="entry name" value="ChtBD3"/>
    <property type="match status" value="1"/>
</dbReference>
<evidence type="ECO:0000313" key="2">
    <source>
        <dbReference type="EMBL" id="WNH47496.1"/>
    </source>
</evidence>
<dbReference type="SUPFAM" id="SSF50952">
    <property type="entry name" value="Soluble quinoprotein glucose dehydrogenase"/>
    <property type="match status" value="1"/>
</dbReference>
<evidence type="ECO:0000313" key="3">
    <source>
        <dbReference type="Proteomes" id="UP001305421"/>
    </source>
</evidence>
<accession>A0ABY9Y9K6</accession>
<dbReference type="Pfam" id="PF07631">
    <property type="entry name" value="PSD4"/>
    <property type="match status" value="1"/>
</dbReference>
<feature type="domain" description="Chitin-binding type-3" evidence="1">
    <location>
        <begin position="35"/>
        <end position="84"/>
    </location>
</feature>